<gene>
    <name evidence="2" type="ORF">PXEA_LOCUS28033</name>
</gene>
<feature type="compositionally biased region" description="Low complexity" evidence="1">
    <location>
        <begin position="82"/>
        <end position="96"/>
    </location>
</feature>
<protein>
    <submittedName>
        <fullName evidence="2">Uncharacterized protein</fullName>
    </submittedName>
</protein>
<dbReference type="Proteomes" id="UP000784294">
    <property type="component" value="Unassembled WGS sequence"/>
</dbReference>
<evidence type="ECO:0000256" key="1">
    <source>
        <dbReference type="SAM" id="MobiDB-lite"/>
    </source>
</evidence>
<comment type="caution">
    <text evidence="2">The sequence shown here is derived from an EMBL/GenBank/DDBJ whole genome shotgun (WGS) entry which is preliminary data.</text>
</comment>
<keyword evidence="3" id="KW-1185">Reference proteome</keyword>
<sequence>MIQLTPYHRLQPGLFSSLVPILCNMLFRTCEGGPRSSDILAGVLTSFANILAKPFGPLNEVSRLLSKSWPPGTSDCPYLRISSSSSTSKKGHGSASIQTSDHQATTASSSSPADACRIQSATEVIIDPSIVSIGTALDLANKNVSRPNREAEKNSIGSVNAGGGDGEENQTEQSSQQVLVTPFQPPEHINPSAISKLGGKSPESLRRLPDMLNSNQLSSSWLVNICLLLLHPRVVGLSREDEDGEATEAERQLEDKLNPAQRTFSSMIPYTNPLGGNAPTTSQAWSDSVYSTSVRIQALATLRCLFPHYAIHLLPDLSIIRQALLLCLQVSSFSQHMILVQRKKLKISTSWPNAQCELEQYFDLFRELDSCT</sequence>
<organism evidence="2 3">
    <name type="scientific">Protopolystoma xenopodis</name>
    <dbReference type="NCBI Taxonomy" id="117903"/>
    <lineage>
        <taxon>Eukaryota</taxon>
        <taxon>Metazoa</taxon>
        <taxon>Spiralia</taxon>
        <taxon>Lophotrochozoa</taxon>
        <taxon>Platyhelminthes</taxon>
        <taxon>Monogenea</taxon>
        <taxon>Polyopisthocotylea</taxon>
        <taxon>Polystomatidea</taxon>
        <taxon>Polystomatidae</taxon>
        <taxon>Protopolystoma</taxon>
    </lineage>
</organism>
<evidence type="ECO:0000313" key="2">
    <source>
        <dbReference type="EMBL" id="VEL34593.1"/>
    </source>
</evidence>
<name>A0A448XEE8_9PLAT</name>
<reference evidence="2" key="1">
    <citation type="submission" date="2018-11" db="EMBL/GenBank/DDBJ databases">
        <authorList>
            <consortium name="Pathogen Informatics"/>
        </authorList>
    </citation>
    <scope>NUCLEOTIDE SEQUENCE</scope>
</reference>
<feature type="region of interest" description="Disordered" evidence="1">
    <location>
        <begin position="145"/>
        <end position="177"/>
    </location>
</feature>
<proteinExistence type="predicted"/>
<dbReference type="EMBL" id="CAAALY010247987">
    <property type="protein sequence ID" value="VEL34593.1"/>
    <property type="molecule type" value="Genomic_DNA"/>
</dbReference>
<accession>A0A448XEE8</accession>
<evidence type="ECO:0000313" key="3">
    <source>
        <dbReference type="Proteomes" id="UP000784294"/>
    </source>
</evidence>
<feature type="compositionally biased region" description="Low complexity" evidence="1">
    <location>
        <begin position="104"/>
        <end position="113"/>
    </location>
</feature>
<dbReference type="AlphaFoldDB" id="A0A448XEE8"/>
<dbReference type="OrthoDB" id="66533at2759"/>
<feature type="region of interest" description="Disordered" evidence="1">
    <location>
        <begin position="80"/>
        <end position="113"/>
    </location>
</feature>